<evidence type="ECO:0000313" key="2">
    <source>
        <dbReference type="Proteomes" id="UP001183176"/>
    </source>
</evidence>
<reference evidence="2" key="1">
    <citation type="submission" date="2023-07" db="EMBL/GenBank/DDBJ databases">
        <title>30 novel species of actinomycetes from the DSMZ collection.</title>
        <authorList>
            <person name="Nouioui I."/>
        </authorList>
    </citation>
    <scope>NUCLEOTIDE SEQUENCE [LARGE SCALE GENOMIC DNA]</scope>
    <source>
        <strain evidence="2">DSM 44399</strain>
    </source>
</reference>
<sequence length="113" mass="11743">MAALLDTDTVAEGAFDDGVGETDAGTETDACVEADVEAEAEADVEADVEAEAEAEVEVEADTDTGFTLLGWIELAVLCDAVVQPAVNSRPALSTPASRRLSNTALISLRLRFA</sequence>
<proteinExistence type="predicted"/>
<accession>A0ABU2J778</accession>
<protein>
    <submittedName>
        <fullName evidence="1">Uncharacterized protein</fullName>
    </submittedName>
</protein>
<keyword evidence="2" id="KW-1185">Reference proteome</keyword>
<organism evidence="1 2">
    <name type="scientific">Jatrophihabitans lederbergiae</name>
    <dbReference type="NCBI Taxonomy" id="3075547"/>
    <lineage>
        <taxon>Bacteria</taxon>
        <taxon>Bacillati</taxon>
        <taxon>Actinomycetota</taxon>
        <taxon>Actinomycetes</taxon>
        <taxon>Jatrophihabitantales</taxon>
        <taxon>Jatrophihabitantaceae</taxon>
        <taxon>Jatrophihabitans</taxon>
    </lineage>
</organism>
<dbReference type="Proteomes" id="UP001183176">
    <property type="component" value="Unassembled WGS sequence"/>
</dbReference>
<dbReference type="RefSeq" id="WP_311422002.1">
    <property type="nucleotide sequence ID" value="NZ_JAVREH010000005.1"/>
</dbReference>
<name>A0ABU2J778_9ACTN</name>
<comment type="caution">
    <text evidence="1">The sequence shown here is derived from an EMBL/GenBank/DDBJ whole genome shotgun (WGS) entry which is preliminary data.</text>
</comment>
<dbReference type="EMBL" id="JAVREH010000005">
    <property type="protein sequence ID" value="MDT0260845.1"/>
    <property type="molecule type" value="Genomic_DNA"/>
</dbReference>
<gene>
    <name evidence="1" type="ORF">RM423_05500</name>
</gene>
<evidence type="ECO:0000313" key="1">
    <source>
        <dbReference type="EMBL" id="MDT0260845.1"/>
    </source>
</evidence>